<evidence type="ECO:0000313" key="16">
    <source>
        <dbReference type="Proteomes" id="UP000075615"/>
    </source>
</evidence>
<sequence length="755" mass="84288">MRFTHFIIILLLLSISFFAKAQTGIILLGKNAEPVEGALVFVLGTSQVKVSDQRGIVILEITENSKVNITHVGFKTTEIEIAVDSWQTISLTPNTTNLQSVKVEGFLENTDLSEQAGAISTIGLRDLQRSDRSSLVQAVNAIPGIRFEERAGASYRISIRGSSVRSPFGVRNIKVYWNDIPFTEPGGNTFINLLDLTNISGIEIIKGPASSIYGAGTGGVIKLKSTVPGDLNNSIQAAATAGSYGMNKADLIFNQLSEKNSLTVKAAIQKADGYREHNAMDRRTLEMDALFFPSSKQTLSVSWLYSNLFYEIPGALNPLQRSENRRQSRPGSIDRNASVDNQYWLVKLGQELEWGRAWKGKMSIFGSKMDFENPFILDYKQDEQDILGGRMEVSRNVIMAGLPASFVVGTELQNSSFLGKNFGNVMGQADTINFEDDISAKQSILFGSFKIEPINDLFVTAGLSRNTLNYDINRLVDKVNNNPTQFNKAFETVWSPRLGVSKKLNKDLSVHFSVSQGFSPPTTTEVRTNEGSINRDIQPEKGTNYEWNIRGNLLGSRLSFDMAIFRFDLKESISSYTNGDGVVLFRNAGKNTQQGLELQVNGEWIKDEEQTVQNLSTSISYTLHDFEYKNYVNDGDDFSGNALPGTAQKVVTLQVNTSFIYGLDVKLSYHYSDAIPLNDANTMYSRPYNLWNINYNYLIPKKKKMQWELFGGVNNIFDVDYSLGNDLNAFGNRYFQPAPGRNYYFGARLKLSYRD</sequence>
<keyword evidence="5 11" id="KW-0812">Transmembrane</keyword>
<evidence type="ECO:0000256" key="10">
    <source>
        <dbReference type="ARBA" id="ARBA00023237"/>
    </source>
</evidence>
<protein>
    <recommendedName>
        <fullName evidence="17">TonB-dependent receptor</fullName>
    </recommendedName>
</protein>
<keyword evidence="8 12" id="KW-0798">TonB box</keyword>
<evidence type="ECO:0000259" key="13">
    <source>
        <dbReference type="Pfam" id="PF00593"/>
    </source>
</evidence>
<evidence type="ECO:0000256" key="3">
    <source>
        <dbReference type="ARBA" id="ARBA00022452"/>
    </source>
</evidence>
<evidence type="ECO:0000259" key="14">
    <source>
        <dbReference type="Pfam" id="PF07715"/>
    </source>
</evidence>
<proteinExistence type="inferred from homology"/>
<dbReference type="STRING" id="296218.AWN68_01355"/>
<feature type="domain" description="TonB-dependent receptor-like beta-barrel" evidence="13">
    <location>
        <begin position="309"/>
        <end position="716"/>
    </location>
</feature>
<dbReference type="PANTHER" id="PTHR32552:SF81">
    <property type="entry name" value="TONB-DEPENDENT OUTER MEMBRANE RECEPTOR"/>
    <property type="match status" value="1"/>
</dbReference>
<evidence type="ECO:0000256" key="8">
    <source>
        <dbReference type="ARBA" id="ARBA00023077"/>
    </source>
</evidence>
<evidence type="ECO:0000256" key="7">
    <source>
        <dbReference type="ARBA" id="ARBA00023065"/>
    </source>
</evidence>
<evidence type="ECO:0000256" key="1">
    <source>
        <dbReference type="ARBA" id="ARBA00004571"/>
    </source>
</evidence>
<dbReference type="InterPro" id="IPR039426">
    <property type="entry name" value="TonB-dep_rcpt-like"/>
</dbReference>
<dbReference type="InterPro" id="IPR012910">
    <property type="entry name" value="Plug_dom"/>
</dbReference>
<keyword evidence="6" id="KW-0408">Iron</keyword>
<comment type="similarity">
    <text evidence="11 12">Belongs to the TonB-dependent receptor family.</text>
</comment>
<keyword evidence="9 11" id="KW-0472">Membrane</keyword>
<dbReference type="OrthoDB" id="9782587at2"/>
<dbReference type="InterPro" id="IPR036942">
    <property type="entry name" value="Beta-barrel_TonB_sf"/>
</dbReference>
<dbReference type="PANTHER" id="PTHR32552">
    <property type="entry name" value="FERRICHROME IRON RECEPTOR-RELATED"/>
    <property type="match status" value="1"/>
</dbReference>
<dbReference type="GO" id="GO:0006826">
    <property type="term" value="P:iron ion transport"/>
    <property type="evidence" value="ECO:0007669"/>
    <property type="project" value="UniProtKB-KW"/>
</dbReference>
<dbReference type="RefSeq" id="WP_068410363.1">
    <property type="nucleotide sequence ID" value="NZ_LRDB01000001.1"/>
</dbReference>
<keyword evidence="4" id="KW-0410">Iron transport</keyword>
<dbReference type="PROSITE" id="PS52016">
    <property type="entry name" value="TONB_DEPENDENT_REC_3"/>
    <property type="match status" value="1"/>
</dbReference>
<evidence type="ECO:0000256" key="9">
    <source>
        <dbReference type="ARBA" id="ARBA00023136"/>
    </source>
</evidence>
<dbReference type="AlphaFoldDB" id="A0A150XXI2"/>
<keyword evidence="2 11" id="KW-0813">Transport</keyword>
<accession>A0A150XXI2</accession>
<dbReference type="Proteomes" id="UP000075615">
    <property type="component" value="Unassembled WGS sequence"/>
</dbReference>
<evidence type="ECO:0000256" key="4">
    <source>
        <dbReference type="ARBA" id="ARBA00022496"/>
    </source>
</evidence>
<dbReference type="InterPro" id="IPR008969">
    <property type="entry name" value="CarboxyPept-like_regulatory"/>
</dbReference>
<keyword evidence="7" id="KW-0406">Ion transport</keyword>
<gene>
    <name evidence="15" type="ORF">AWN68_01355</name>
</gene>
<comment type="subcellular location">
    <subcellularLocation>
        <location evidence="1 11">Cell outer membrane</location>
        <topology evidence="1 11">Multi-pass membrane protein</topology>
    </subcellularLocation>
</comment>
<comment type="caution">
    <text evidence="15">The sequence shown here is derived from an EMBL/GenBank/DDBJ whole genome shotgun (WGS) entry which is preliminary data.</text>
</comment>
<keyword evidence="3 11" id="KW-1134">Transmembrane beta strand</keyword>
<evidence type="ECO:0000256" key="11">
    <source>
        <dbReference type="PROSITE-ProRule" id="PRU01360"/>
    </source>
</evidence>
<evidence type="ECO:0000256" key="6">
    <source>
        <dbReference type="ARBA" id="ARBA00023004"/>
    </source>
</evidence>
<feature type="domain" description="TonB-dependent receptor plug" evidence="14">
    <location>
        <begin position="112"/>
        <end position="219"/>
    </location>
</feature>
<dbReference type="Pfam" id="PF00593">
    <property type="entry name" value="TonB_dep_Rec_b-barrel"/>
    <property type="match status" value="1"/>
</dbReference>
<dbReference type="InterPro" id="IPR037066">
    <property type="entry name" value="Plug_dom_sf"/>
</dbReference>
<dbReference type="SUPFAM" id="SSF56935">
    <property type="entry name" value="Porins"/>
    <property type="match status" value="1"/>
</dbReference>
<evidence type="ECO:0008006" key="17">
    <source>
        <dbReference type="Google" id="ProtNLM"/>
    </source>
</evidence>
<evidence type="ECO:0000256" key="12">
    <source>
        <dbReference type="RuleBase" id="RU003357"/>
    </source>
</evidence>
<keyword evidence="10 11" id="KW-0998">Cell outer membrane</keyword>
<keyword evidence="16" id="KW-1185">Reference proteome</keyword>
<dbReference type="InterPro" id="IPR000531">
    <property type="entry name" value="Beta-barrel_TonB"/>
</dbReference>
<name>A0A150XXI2_9BACT</name>
<dbReference type="EMBL" id="LRDB01000001">
    <property type="protein sequence ID" value="KYG83479.1"/>
    <property type="molecule type" value="Genomic_DNA"/>
</dbReference>
<evidence type="ECO:0000256" key="2">
    <source>
        <dbReference type="ARBA" id="ARBA00022448"/>
    </source>
</evidence>
<dbReference type="Gene3D" id="2.40.170.20">
    <property type="entry name" value="TonB-dependent receptor, beta-barrel domain"/>
    <property type="match status" value="1"/>
</dbReference>
<dbReference type="SUPFAM" id="SSF49464">
    <property type="entry name" value="Carboxypeptidase regulatory domain-like"/>
    <property type="match status" value="1"/>
</dbReference>
<dbReference type="Pfam" id="PF07715">
    <property type="entry name" value="Plug"/>
    <property type="match status" value="1"/>
</dbReference>
<evidence type="ECO:0000313" key="15">
    <source>
        <dbReference type="EMBL" id="KYG83479.1"/>
    </source>
</evidence>
<dbReference type="GO" id="GO:0009279">
    <property type="term" value="C:cell outer membrane"/>
    <property type="evidence" value="ECO:0007669"/>
    <property type="project" value="UniProtKB-SubCell"/>
</dbReference>
<reference evidence="15 16" key="1">
    <citation type="submission" date="2016-01" db="EMBL/GenBank/DDBJ databases">
        <title>Genome sequencing of Roseivirga echinicomitans KMM 6058.</title>
        <authorList>
            <person name="Selvaratnam C."/>
            <person name="Thevarajoo S."/>
            <person name="Goh K.M."/>
            <person name="Ee R."/>
            <person name="Chan K.-G."/>
            <person name="Chong C.S."/>
        </authorList>
    </citation>
    <scope>NUCLEOTIDE SEQUENCE [LARGE SCALE GENOMIC DNA]</scope>
    <source>
        <strain evidence="15 16">KMM 6058</strain>
    </source>
</reference>
<evidence type="ECO:0000256" key="5">
    <source>
        <dbReference type="ARBA" id="ARBA00022692"/>
    </source>
</evidence>
<dbReference type="Gene3D" id="2.170.130.10">
    <property type="entry name" value="TonB-dependent receptor, plug domain"/>
    <property type="match status" value="1"/>
</dbReference>
<organism evidence="15 16">
    <name type="scientific">Roseivirga echinicomitans</name>
    <dbReference type="NCBI Taxonomy" id="296218"/>
    <lineage>
        <taxon>Bacteria</taxon>
        <taxon>Pseudomonadati</taxon>
        <taxon>Bacteroidota</taxon>
        <taxon>Cytophagia</taxon>
        <taxon>Cytophagales</taxon>
        <taxon>Roseivirgaceae</taxon>
        <taxon>Roseivirga</taxon>
    </lineage>
</organism>